<reference evidence="2" key="1">
    <citation type="journal article" date="2008" name="Nature">
        <title>The amphioxus genome and the evolution of the chordate karyotype.</title>
        <authorList>
            <consortium name="US DOE Joint Genome Institute (JGI-PGF)"/>
            <person name="Putnam N.H."/>
            <person name="Butts T."/>
            <person name="Ferrier D.E.K."/>
            <person name="Furlong R.F."/>
            <person name="Hellsten U."/>
            <person name="Kawashima T."/>
            <person name="Robinson-Rechavi M."/>
            <person name="Shoguchi E."/>
            <person name="Terry A."/>
            <person name="Yu J.-K."/>
            <person name="Benito-Gutierrez E.L."/>
            <person name="Dubchak I."/>
            <person name="Garcia-Fernandez J."/>
            <person name="Gibson-Brown J.J."/>
            <person name="Grigoriev I.V."/>
            <person name="Horton A.C."/>
            <person name="de Jong P.J."/>
            <person name="Jurka J."/>
            <person name="Kapitonov V.V."/>
            <person name="Kohara Y."/>
            <person name="Kuroki Y."/>
            <person name="Lindquist E."/>
            <person name="Lucas S."/>
            <person name="Osoegawa K."/>
            <person name="Pennacchio L.A."/>
            <person name="Salamov A.A."/>
            <person name="Satou Y."/>
            <person name="Sauka-Spengler T."/>
            <person name="Schmutz J."/>
            <person name="Shin-I T."/>
            <person name="Toyoda A."/>
            <person name="Bronner-Fraser M."/>
            <person name="Fujiyama A."/>
            <person name="Holland L.Z."/>
            <person name="Holland P.W.H."/>
            <person name="Satoh N."/>
            <person name="Rokhsar D.S."/>
        </authorList>
    </citation>
    <scope>NUCLEOTIDE SEQUENCE [LARGE SCALE GENOMIC DNA]</scope>
    <source>
        <strain evidence="2">S238N-H82</strain>
        <tissue evidence="2">Testes</tissue>
    </source>
</reference>
<feature type="region of interest" description="Disordered" evidence="1">
    <location>
        <begin position="1"/>
        <end position="23"/>
    </location>
</feature>
<dbReference type="EMBL" id="GG666608">
    <property type="protein sequence ID" value="EEN49702.1"/>
    <property type="molecule type" value="Genomic_DNA"/>
</dbReference>
<dbReference type="STRING" id="7739.C3ZCJ8"/>
<protein>
    <submittedName>
        <fullName evidence="2">Uncharacterized protein</fullName>
    </submittedName>
</protein>
<organism>
    <name type="scientific">Branchiostoma floridae</name>
    <name type="common">Florida lancelet</name>
    <name type="synonym">Amphioxus</name>
    <dbReference type="NCBI Taxonomy" id="7739"/>
    <lineage>
        <taxon>Eukaryota</taxon>
        <taxon>Metazoa</taxon>
        <taxon>Chordata</taxon>
        <taxon>Cephalochordata</taxon>
        <taxon>Leptocardii</taxon>
        <taxon>Amphioxiformes</taxon>
        <taxon>Branchiostomatidae</taxon>
        <taxon>Branchiostoma</taxon>
    </lineage>
</organism>
<proteinExistence type="predicted"/>
<dbReference type="InterPro" id="IPR033184">
    <property type="entry name" value="PRRC2"/>
</dbReference>
<dbReference type="InParanoid" id="C3ZCJ8"/>
<feature type="non-terminal residue" evidence="2">
    <location>
        <position position="1"/>
    </location>
</feature>
<gene>
    <name evidence="2" type="ORF">BRAFLDRAFT_179422</name>
</gene>
<dbReference type="PANTHER" id="PTHR14038:SF0">
    <property type="entry name" value="LP18708P"/>
    <property type="match status" value="1"/>
</dbReference>
<dbReference type="eggNOG" id="KOG4817">
    <property type="taxonomic scope" value="Eukaryota"/>
</dbReference>
<name>C3ZCJ8_BRAFL</name>
<sequence length="83" mass="9561">RDLQNRSKKKEVNGKTKPQQEKVDKLAGIDINNYASVVVIDDVPEMTDEDPIALMNDEGFTEVMSKKKQKALADEERRRKEEQ</sequence>
<dbReference type="AlphaFoldDB" id="C3ZCJ8"/>
<evidence type="ECO:0000256" key="1">
    <source>
        <dbReference type="SAM" id="MobiDB-lite"/>
    </source>
</evidence>
<dbReference type="PANTHER" id="PTHR14038">
    <property type="entry name" value="BAT2 HLA-B-ASSOCIATED TRANSCRIPT 2"/>
    <property type="match status" value="1"/>
</dbReference>
<evidence type="ECO:0000313" key="2">
    <source>
        <dbReference type="EMBL" id="EEN49702.1"/>
    </source>
</evidence>
<accession>C3ZCJ8</accession>
<feature type="non-terminal residue" evidence="2">
    <location>
        <position position="83"/>
    </location>
</feature>